<dbReference type="EMBL" id="LKPO01000029">
    <property type="protein sequence ID" value="OLF86408.1"/>
    <property type="molecule type" value="Genomic_DNA"/>
</dbReference>
<protein>
    <recommendedName>
        <fullName evidence="4">DUF3102 domain-containing protein</fullName>
    </recommendedName>
</protein>
<dbReference type="RefSeq" id="WP_075213385.1">
    <property type="nucleotide sequence ID" value="NZ_LKPO01000029.1"/>
</dbReference>
<reference evidence="2 3" key="1">
    <citation type="journal article" date="2016" name="Front. Microbiol.">
        <title>High-Level Heat Resistance of Spores of Bacillus amyloliquefaciens and Bacillus licheniformis Results from the Presence of a spoVA Operon in a Tn1546 Transposon.</title>
        <authorList>
            <person name="Berendsen E.M."/>
            <person name="Koning R.A."/>
            <person name="Boekhorst J."/>
            <person name="de Jong A."/>
            <person name="Kuipers O.P."/>
            <person name="Wells-Bennik M.H."/>
        </authorList>
    </citation>
    <scope>NUCLEOTIDE SEQUENCE [LARGE SCALE GENOMIC DNA]</scope>
    <source>
        <strain evidence="2 3">B4121</strain>
    </source>
</reference>
<accession>A0A7Z0WT15</accession>
<name>A0A7Z0WT15_9BACI</name>
<dbReference type="Proteomes" id="UP000185604">
    <property type="component" value="Unassembled WGS sequence"/>
</dbReference>
<proteinExistence type="predicted"/>
<keyword evidence="1" id="KW-0175">Coiled coil</keyword>
<dbReference type="AlphaFoldDB" id="A0A7Z0WT15"/>
<sequence>MTNEIETFNYGDLDISTAAFLRKKENNMREIVGKAYTDLGRELKEAQEHLSSHNKYQGVFEKWFTSVGLKRDAVWRLINRYDLIANCDNTVKQLLEDLPVSLTYEIARPSAESTEPKRQAKQAVLNGEVKTLKEYRELLAEKEAAEAALKQAESQREQAVREADILRDKLERVEEAEPEIQTEYVEVKTPDPKLLAENERYKELFGDISMYEGRTTRVTNGDAITYTVREFSEDVRKFVEKYGHLTHFVREFNEMIDEGKEEYRKSIHAMLTLMNSIQRAMNEKEAIIING</sequence>
<evidence type="ECO:0000256" key="1">
    <source>
        <dbReference type="SAM" id="Coils"/>
    </source>
</evidence>
<evidence type="ECO:0000313" key="3">
    <source>
        <dbReference type="Proteomes" id="UP000185604"/>
    </source>
</evidence>
<evidence type="ECO:0008006" key="4">
    <source>
        <dbReference type="Google" id="ProtNLM"/>
    </source>
</evidence>
<gene>
    <name evidence="2" type="ORF">B4121_4599</name>
</gene>
<comment type="caution">
    <text evidence="2">The sequence shown here is derived from an EMBL/GenBank/DDBJ whole genome shotgun (WGS) entry which is preliminary data.</text>
</comment>
<feature type="coiled-coil region" evidence="1">
    <location>
        <begin position="132"/>
        <end position="176"/>
    </location>
</feature>
<evidence type="ECO:0000313" key="2">
    <source>
        <dbReference type="EMBL" id="OLF86408.1"/>
    </source>
</evidence>
<organism evidence="2 3">
    <name type="scientific">Bacillus paralicheniformis</name>
    <dbReference type="NCBI Taxonomy" id="1648923"/>
    <lineage>
        <taxon>Bacteria</taxon>
        <taxon>Bacillati</taxon>
        <taxon>Bacillota</taxon>
        <taxon>Bacilli</taxon>
        <taxon>Bacillales</taxon>
        <taxon>Bacillaceae</taxon>
        <taxon>Bacillus</taxon>
    </lineage>
</organism>